<feature type="compositionally biased region" description="Polar residues" evidence="1">
    <location>
        <begin position="159"/>
        <end position="168"/>
    </location>
</feature>
<feature type="region of interest" description="Disordered" evidence="1">
    <location>
        <begin position="194"/>
        <end position="213"/>
    </location>
</feature>
<dbReference type="AlphaFoldDB" id="B1N6I3"/>
<dbReference type="EMBL" id="EF157668">
    <property type="protein sequence ID" value="ABM53528.1"/>
    <property type="molecule type" value="Genomic_DNA"/>
</dbReference>
<protein>
    <submittedName>
        <fullName evidence="2">Uncharacterized protein</fullName>
    </submittedName>
</protein>
<name>B1N6I3_9BACT</name>
<feature type="region of interest" description="Disordered" evidence="1">
    <location>
        <begin position="84"/>
        <end position="111"/>
    </location>
</feature>
<evidence type="ECO:0000256" key="1">
    <source>
        <dbReference type="SAM" id="MobiDB-lite"/>
    </source>
</evidence>
<organism evidence="2">
    <name type="scientific">uncultured bacterium CBNPD1 BAC clone 543</name>
    <dbReference type="NCBI Taxonomy" id="417308"/>
    <lineage>
        <taxon>Bacteria</taxon>
        <taxon>environmental samples</taxon>
    </lineage>
</organism>
<reference evidence="2" key="1">
    <citation type="journal article" date="2008" name="FEMS Microbiol. Ecol.">
        <title>Metagenomic analysis of a freshwater toxic cyanobacteria bloom.</title>
        <authorList>
            <person name="Pope P.B."/>
            <person name="Patel B.K."/>
        </authorList>
    </citation>
    <scope>NUCLEOTIDE SEQUENCE</scope>
</reference>
<proteinExistence type="predicted"/>
<feature type="region of interest" description="Disordered" evidence="1">
    <location>
        <begin position="147"/>
        <end position="172"/>
    </location>
</feature>
<accession>B1N6I3</accession>
<evidence type="ECO:0000313" key="2">
    <source>
        <dbReference type="EMBL" id="ABM53528.1"/>
    </source>
</evidence>
<sequence>MRASMGLRRRSAADALASSLTRSTRASANAPGICRLASLSASVMGMFGAPKSARKSPLSAAAAVNGAGAASPTASVPWTAALSSRFSPDDRTTTSSAPMPSRGFPGNCTAQGAKSRRMAALPPAALDIGSDSERTLHARLMSPIDGETAPFALGDCSPDQRSSSTASAPGTLIPSELSFSESADAVVDAIARRSPRASSATVNVPGAPAPTRKLPSRLACARSATRGLFTDSVTSSNCTFSRPGASIEPGAIFTVATADASSIDPRQAHDSTEIVPRIALPVAAVINCCQSAPLRRPSHCSTTSAGKSNAHCVGFSSMRMGVAPFGSSVARPAPLSLRRGSETSKSN</sequence>